<reference evidence="1 2" key="1">
    <citation type="journal article" date="2022" name="Allergy">
        <title>Genome assembly and annotation of Periplaneta americana reveal a comprehensive cockroach allergen profile.</title>
        <authorList>
            <person name="Wang L."/>
            <person name="Xiong Q."/>
            <person name="Saelim N."/>
            <person name="Wang L."/>
            <person name="Nong W."/>
            <person name="Wan A.T."/>
            <person name="Shi M."/>
            <person name="Liu X."/>
            <person name="Cao Q."/>
            <person name="Hui J.H.L."/>
            <person name="Sookrung N."/>
            <person name="Leung T.F."/>
            <person name="Tungtrongchitr A."/>
            <person name="Tsui S.K.W."/>
        </authorList>
    </citation>
    <scope>NUCLEOTIDE SEQUENCE [LARGE SCALE GENOMIC DNA]</scope>
    <source>
        <strain evidence="1">PWHHKU_190912</strain>
    </source>
</reference>
<keyword evidence="2" id="KW-1185">Reference proteome</keyword>
<accession>A0ABQ8TAD3</accession>
<evidence type="ECO:0000313" key="2">
    <source>
        <dbReference type="Proteomes" id="UP001148838"/>
    </source>
</evidence>
<dbReference type="PANTHER" id="PTHR46060">
    <property type="entry name" value="MARINER MOS1 TRANSPOSASE-LIKE PROTEIN"/>
    <property type="match status" value="1"/>
</dbReference>
<sequence length="138" mass="15693">MAGLCESGNEAAGSLKLICNKWQECKTSQINEILLRLRDTVRRRSLNLWQGQNWVLHHDNVPAYRSLLVSEFLAQHKIPVLPQPPYSPDLAASDFYLFSKVKSLLKGRRFASAEEMKIHATSALREVTKDGLQECLEK</sequence>
<dbReference type="InterPro" id="IPR036397">
    <property type="entry name" value="RNaseH_sf"/>
</dbReference>
<dbReference type="Proteomes" id="UP001148838">
    <property type="component" value="Unassembled WGS sequence"/>
</dbReference>
<comment type="caution">
    <text evidence="1">The sequence shown here is derived from an EMBL/GenBank/DDBJ whole genome shotgun (WGS) entry which is preliminary data.</text>
</comment>
<dbReference type="PANTHER" id="PTHR46060:SF1">
    <property type="entry name" value="MARINER MOS1 TRANSPOSASE-LIKE PROTEIN"/>
    <property type="match status" value="1"/>
</dbReference>
<name>A0ABQ8TAD3_PERAM</name>
<evidence type="ECO:0008006" key="3">
    <source>
        <dbReference type="Google" id="ProtNLM"/>
    </source>
</evidence>
<gene>
    <name evidence="1" type="ORF">ANN_05123</name>
</gene>
<dbReference type="Gene3D" id="3.30.420.10">
    <property type="entry name" value="Ribonuclease H-like superfamily/Ribonuclease H"/>
    <property type="match status" value="1"/>
</dbReference>
<organism evidence="1 2">
    <name type="scientific">Periplaneta americana</name>
    <name type="common">American cockroach</name>
    <name type="synonym">Blatta americana</name>
    <dbReference type="NCBI Taxonomy" id="6978"/>
    <lineage>
        <taxon>Eukaryota</taxon>
        <taxon>Metazoa</taxon>
        <taxon>Ecdysozoa</taxon>
        <taxon>Arthropoda</taxon>
        <taxon>Hexapoda</taxon>
        <taxon>Insecta</taxon>
        <taxon>Pterygota</taxon>
        <taxon>Neoptera</taxon>
        <taxon>Polyneoptera</taxon>
        <taxon>Dictyoptera</taxon>
        <taxon>Blattodea</taxon>
        <taxon>Blattoidea</taxon>
        <taxon>Blattidae</taxon>
        <taxon>Blattinae</taxon>
        <taxon>Periplaneta</taxon>
    </lineage>
</organism>
<proteinExistence type="predicted"/>
<dbReference type="EMBL" id="JAJSOF020000013">
    <property type="protein sequence ID" value="KAJ4443454.1"/>
    <property type="molecule type" value="Genomic_DNA"/>
</dbReference>
<dbReference type="InterPro" id="IPR052709">
    <property type="entry name" value="Transposase-MT_Hybrid"/>
</dbReference>
<evidence type="ECO:0000313" key="1">
    <source>
        <dbReference type="EMBL" id="KAJ4443454.1"/>
    </source>
</evidence>
<protein>
    <recommendedName>
        <fullName evidence="3">Mariner Mos1 transposase</fullName>
    </recommendedName>
</protein>